<evidence type="ECO:0000259" key="1">
    <source>
        <dbReference type="Pfam" id="PF11827"/>
    </source>
</evidence>
<name>A0A4U1CSN1_9SPHI</name>
<dbReference type="Pfam" id="PF11827">
    <property type="entry name" value="DUF3347"/>
    <property type="match status" value="1"/>
</dbReference>
<comment type="caution">
    <text evidence="2">The sequence shown here is derived from an EMBL/GenBank/DDBJ whole genome shotgun (WGS) entry which is preliminary data.</text>
</comment>
<dbReference type="EMBL" id="SWBR01000002">
    <property type="protein sequence ID" value="TKC10045.1"/>
    <property type="molecule type" value="Genomic_DNA"/>
</dbReference>
<evidence type="ECO:0000313" key="2">
    <source>
        <dbReference type="EMBL" id="TKC10045.1"/>
    </source>
</evidence>
<dbReference type="AlphaFoldDB" id="A0A4U1CSN1"/>
<sequence length="177" mass="19505">MKNYFGIAAIMILMACNNNANKSAETKDTVANKTDKVAISNVSFKDEKVQNLYHSYISLKDALVASKLEDAKKEATILADQLKTYSGCENTALIANKIKNAKDIVEQRKQFTALSSDVIALFKHTELASGTIFIQHCPMANDGDGGDWLASEKKIQNPYYGSEMMECGAVIEEIKIK</sequence>
<proteinExistence type="predicted"/>
<dbReference type="OrthoDB" id="5513217at2"/>
<dbReference type="Proteomes" id="UP000309488">
    <property type="component" value="Unassembled WGS sequence"/>
</dbReference>
<gene>
    <name evidence="2" type="ORF">FA048_07495</name>
</gene>
<dbReference type="PROSITE" id="PS51257">
    <property type="entry name" value="PROKAR_LIPOPROTEIN"/>
    <property type="match status" value="1"/>
</dbReference>
<reference evidence="2 3" key="1">
    <citation type="submission" date="2019-04" db="EMBL/GenBank/DDBJ databases">
        <title>Pedobacter sp. RP-3-22 sp. nov., isolated from Arctic soil.</title>
        <authorList>
            <person name="Dahal R.H."/>
            <person name="Kim D.-U."/>
        </authorList>
    </citation>
    <scope>NUCLEOTIDE SEQUENCE [LARGE SCALE GENOMIC DNA]</scope>
    <source>
        <strain evidence="2 3">RP-3-22</strain>
    </source>
</reference>
<feature type="domain" description="DUF3347" evidence="1">
    <location>
        <begin position="52"/>
        <end position="128"/>
    </location>
</feature>
<accession>A0A4U1CSN1</accession>
<keyword evidence="3" id="KW-1185">Reference proteome</keyword>
<dbReference type="RefSeq" id="WP_136839620.1">
    <property type="nucleotide sequence ID" value="NZ_SWBR01000002.1"/>
</dbReference>
<dbReference type="InterPro" id="IPR021782">
    <property type="entry name" value="DUF3347"/>
</dbReference>
<protein>
    <submittedName>
        <fullName evidence="2">DUF3347 domain-containing protein</fullName>
    </submittedName>
</protein>
<organism evidence="2 3">
    <name type="scientific">Pedobacter polaris</name>
    <dbReference type="NCBI Taxonomy" id="2571273"/>
    <lineage>
        <taxon>Bacteria</taxon>
        <taxon>Pseudomonadati</taxon>
        <taxon>Bacteroidota</taxon>
        <taxon>Sphingobacteriia</taxon>
        <taxon>Sphingobacteriales</taxon>
        <taxon>Sphingobacteriaceae</taxon>
        <taxon>Pedobacter</taxon>
    </lineage>
</organism>
<evidence type="ECO:0000313" key="3">
    <source>
        <dbReference type="Proteomes" id="UP000309488"/>
    </source>
</evidence>